<dbReference type="GeneID" id="73323401"/>
<accession>A0AA37L5T8</accession>
<dbReference type="InterPro" id="IPR056884">
    <property type="entry name" value="NPHP3-like_N"/>
</dbReference>
<dbReference type="Proteomes" id="UP001055115">
    <property type="component" value="Unassembled WGS sequence"/>
</dbReference>
<dbReference type="AlphaFoldDB" id="A0AA37L5T8"/>
<dbReference type="Gene3D" id="3.40.50.300">
    <property type="entry name" value="P-loop containing nucleotide triphosphate hydrolases"/>
    <property type="match status" value="1"/>
</dbReference>
<protein>
    <submittedName>
        <fullName evidence="3">Vegetative incompatibility protein HET-E-1</fullName>
    </submittedName>
</protein>
<reference evidence="3 4" key="1">
    <citation type="submission" date="2022-03" db="EMBL/GenBank/DDBJ databases">
        <title>Genome data of Colletotrichum spp.</title>
        <authorList>
            <person name="Utami Y.D."/>
            <person name="Hiruma K."/>
        </authorList>
    </citation>
    <scope>NUCLEOTIDE SEQUENCE [LARGE SCALE GENOMIC DNA]</scope>
    <source>
        <strain evidence="3 4">MAFF 239500</strain>
    </source>
</reference>
<dbReference type="PANTHER" id="PTHR10039:SF16">
    <property type="entry name" value="GPI INOSITOL-DEACYLASE"/>
    <property type="match status" value="1"/>
</dbReference>
<name>A0AA37L5T8_9PEZI</name>
<dbReference type="EMBL" id="BQXU01000005">
    <property type="protein sequence ID" value="GKT42418.1"/>
    <property type="molecule type" value="Genomic_DNA"/>
</dbReference>
<dbReference type="InterPro" id="IPR007111">
    <property type="entry name" value="NACHT_NTPase"/>
</dbReference>
<dbReference type="RefSeq" id="XP_049124768.1">
    <property type="nucleotide sequence ID" value="XM_049268811.1"/>
</dbReference>
<evidence type="ECO:0000259" key="2">
    <source>
        <dbReference type="PROSITE" id="PS50837"/>
    </source>
</evidence>
<feature type="domain" description="NACHT" evidence="2">
    <location>
        <begin position="220"/>
        <end position="364"/>
    </location>
</feature>
<evidence type="ECO:0000313" key="3">
    <source>
        <dbReference type="EMBL" id="GKT42418.1"/>
    </source>
</evidence>
<evidence type="ECO:0000313" key="4">
    <source>
        <dbReference type="Proteomes" id="UP001055115"/>
    </source>
</evidence>
<dbReference type="SUPFAM" id="SSF52540">
    <property type="entry name" value="P-loop containing nucleoside triphosphate hydrolases"/>
    <property type="match status" value="1"/>
</dbReference>
<dbReference type="Pfam" id="PF17111">
    <property type="entry name" value="PigL_N"/>
    <property type="match status" value="1"/>
</dbReference>
<organism evidence="3 4">
    <name type="scientific">Colletotrichum spaethianum</name>
    <dbReference type="NCBI Taxonomy" id="700344"/>
    <lineage>
        <taxon>Eukaryota</taxon>
        <taxon>Fungi</taxon>
        <taxon>Dikarya</taxon>
        <taxon>Ascomycota</taxon>
        <taxon>Pezizomycotina</taxon>
        <taxon>Sordariomycetes</taxon>
        <taxon>Hypocreomycetidae</taxon>
        <taxon>Glomerellales</taxon>
        <taxon>Glomerellaceae</taxon>
        <taxon>Colletotrichum</taxon>
        <taxon>Colletotrichum spaethianum species complex</taxon>
    </lineage>
</organism>
<dbReference type="Pfam" id="PF24883">
    <property type="entry name" value="NPHP3_N"/>
    <property type="match status" value="1"/>
</dbReference>
<dbReference type="InterPro" id="IPR027417">
    <property type="entry name" value="P-loop_NTPase"/>
</dbReference>
<evidence type="ECO:0000256" key="1">
    <source>
        <dbReference type="ARBA" id="ARBA00022737"/>
    </source>
</evidence>
<dbReference type="PANTHER" id="PTHR10039">
    <property type="entry name" value="AMELOGENIN"/>
    <property type="match status" value="1"/>
</dbReference>
<comment type="caution">
    <text evidence="3">The sequence shown here is derived from an EMBL/GenBank/DDBJ whole genome shotgun (WGS) entry which is preliminary data.</text>
</comment>
<sequence>MFDPLSVAGSAVGIISLGLQVTQSLYNYYAALSSQNSDIAHTTHKLENLLEMLNSLQAHLDSRKIKVGEANMLNTIKSTIQQCGECIQELDEESQKFKKMPVDSVRTAIRVTSRRLAYPFRQSTLQKLDEDIDELVTHLSLALQLLQQEDIDHVQNEIENTRAVLDLVRASQISSQIQDWLKAPDASIDFNDACSKKHPGTGLWFVKSSSFTTWLELPRSFLWLKGFAGCGKSVLCSTAIQHTFRHRRSNPQIGIAFFFFTFNDGNKQNTSAMLRALVMQLSSQLGGKHTALTRLYESYRNTTPPDQALLECLHQLVRAFRDVYIVIDALDESARDENRDAMLQSLNDIRGWSESGLHLLVTSRDEVDIRDALEAAPEEAVVMRNDGIDEDIAKFVSQHLRENRRLRKWQEYHGRIEQVLIEKAKGV</sequence>
<keyword evidence="1" id="KW-0677">Repeat</keyword>
<gene>
    <name evidence="3" type="ORF">ColSpa_02599</name>
</gene>
<keyword evidence="4" id="KW-1185">Reference proteome</keyword>
<proteinExistence type="predicted"/>
<dbReference type="PROSITE" id="PS50837">
    <property type="entry name" value="NACHT"/>
    <property type="match status" value="1"/>
</dbReference>
<dbReference type="InterPro" id="IPR031348">
    <property type="entry name" value="PigL_N"/>
</dbReference>